<comment type="similarity">
    <text evidence="4 14">Belongs to the TOP6A family.</text>
</comment>
<dbReference type="eggNOG" id="KOG2795">
    <property type="taxonomic scope" value="Eukaryota"/>
</dbReference>
<dbReference type="HAMAP" id="MF_00132">
    <property type="entry name" value="Top6A"/>
    <property type="match status" value="1"/>
</dbReference>
<dbReference type="InterPro" id="IPR004085">
    <property type="entry name" value="TopoVI_A"/>
</dbReference>
<dbReference type="GO" id="GO:0042138">
    <property type="term" value="P:meiotic DNA double-strand break formation"/>
    <property type="evidence" value="ECO:0007669"/>
    <property type="project" value="TreeGrafter"/>
</dbReference>
<proteinExistence type="inferred from homology"/>
<evidence type="ECO:0000259" key="16">
    <source>
        <dbReference type="Pfam" id="PF04406"/>
    </source>
</evidence>
<feature type="active site" description="O-(5'-phospho-DNA)-tyrosine intermediate" evidence="14">
    <location>
        <position position="159"/>
    </location>
</feature>
<evidence type="ECO:0000256" key="14">
    <source>
        <dbReference type="PROSITE-ProRule" id="PRU01385"/>
    </source>
</evidence>
<evidence type="ECO:0000256" key="2">
    <source>
        <dbReference type="ARBA" id="ARBA00001946"/>
    </source>
</evidence>
<dbReference type="PANTHER" id="PTHR10848">
    <property type="entry name" value="MEIOTIC RECOMBINATION PROTEIN SPO11"/>
    <property type="match status" value="1"/>
</dbReference>
<evidence type="ECO:0000259" key="17">
    <source>
        <dbReference type="Pfam" id="PF21180"/>
    </source>
</evidence>
<dbReference type="EC" id="5.6.2.2" evidence="5"/>
<feature type="domain" description="Topoisomerase 6 subunit A/Spo11 TOPRIM" evidence="17">
    <location>
        <begin position="240"/>
        <end position="410"/>
    </location>
</feature>
<comment type="subcellular location">
    <subcellularLocation>
        <location evidence="3">Nucleus</location>
    </subcellularLocation>
</comment>
<dbReference type="RefSeq" id="XP_014159152.1">
    <property type="nucleotide sequence ID" value="XM_014303677.1"/>
</dbReference>
<dbReference type="AlphaFoldDB" id="A0A0L0G8C4"/>
<keyword evidence="12" id="KW-0539">Nucleus</keyword>
<reference evidence="18 19" key="1">
    <citation type="submission" date="2011-02" db="EMBL/GenBank/DDBJ databases">
        <title>The Genome Sequence of Sphaeroforma arctica JP610.</title>
        <authorList>
            <consortium name="The Broad Institute Genome Sequencing Platform"/>
            <person name="Russ C."/>
            <person name="Cuomo C."/>
            <person name="Young S.K."/>
            <person name="Zeng Q."/>
            <person name="Gargeya S."/>
            <person name="Alvarado L."/>
            <person name="Berlin A."/>
            <person name="Chapman S.B."/>
            <person name="Chen Z."/>
            <person name="Freedman E."/>
            <person name="Gellesch M."/>
            <person name="Goldberg J."/>
            <person name="Griggs A."/>
            <person name="Gujja S."/>
            <person name="Heilman E."/>
            <person name="Heiman D."/>
            <person name="Howarth C."/>
            <person name="Mehta T."/>
            <person name="Neiman D."/>
            <person name="Pearson M."/>
            <person name="Roberts A."/>
            <person name="Saif S."/>
            <person name="Shea T."/>
            <person name="Shenoy N."/>
            <person name="Sisk P."/>
            <person name="Stolte C."/>
            <person name="Sykes S."/>
            <person name="White J."/>
            <person name="Yandava C."/>
            <person name="Burger G."/>
            <person name="Gray M.W."/>
            <person name="Holland P.W.H."/>
            <person name="King N."/>
            <person name="Lang F.B.F."/>
            <person name="Roger A.J."/>
            <person name="Ruiz-Trillo I."/>
            <person name="Haas B."/>
            <person name="Nusbaum C."/>
            <person name="Birren B."/>
        </authorList>
    </citation>
    <scope>NUCLEOTIDE SEQUENCE [LARGE SCALE GENOMIC DNA]</scope>
    <source>
        <strain evidence="18 19">JP610</strain>
    </source>
</reference>
<dbReference type="InterPro" id="IPR036078">
    <property type="entry name" value="Spo11/TopoVI_A_sf"/>
</dbReference>
<keyword evidence="9 14" id="KW-0799">Topoisomerase</keyword>
<dbReference type="EMBL" id="KQ241712">
    <property type="protein sequence ID" value="KNC85250.1"/>
    <property type="molecule type" value="Genomic_DNA"/>
</dbReference>
<evidence type="ECO:0000256" key="15">
    <source>
        <dbReference type="SAM" id="MobiDB-lite"/>
    </source>
</evidence>
<dbReference type="FunFam" id="3.40.1360.10:FF:000003">
    <property type="entry name" value="DNA topoisomerase 6 subunit A"/>
    <property type="match status" value="1"/>
</dbReference>
<keyword evidence="19" id="KW-1185">Reference proteome</keyword>
<organism evidence="18 19">
    <name type="scientific">Sphaeroforma arctica JP610</name>
    <dbReference type="NCBI Taxonomy" id="667725"/>
    <lineage>
        <taxon>Eukaryota</taxon>
        <taxon>Ichthyosporea</taxon>
        <taxon>Ichthyophonida</taxon>
        <taxon>Sphaeroforma</taxon>
    </lineage>
</organism>
<evidence type="ECO:0000313" key="18">
    <source>
        <dbReference type="EMBL" id="KNC85250.1"/>
    </source>
</evidence>
<feature type="region of interest" description="Disordered" evidence="15">
    <location>
        <begin position="1"/>
        <end position="24"/>
    </location>
</feature>
<dbReference type="Gene3D" id="3.40.1360.10">
    <property type="match status" value="1"/>
</dbReference>
<dbReference type="GO" id="GO:0007131">
    <property type="term" value="P:reciprocal meiotic recombination"/>
    <property type="evidence" value="ECO:0007669"/>
    <property type="project" value="TreeGrafter"/>
</dbReference>
<dbReference type="OrthoDB" id="5377392at2759"/>
<dbReference type="PRINTS" id="PR01552">
    <property type="entry name" value="TPISMRASE6A"/>
</dbReference>
<dbReference type="GO" id="GO:0003677">
    <property type="term" value="F:DNA binding"/>
    <property type="evidence" value="ECO:0007669"/>
    <property type="project" value="UniProtKB-UniRule"/>
</dbReference>
<keyword evidence="8" id="KW-0460">Magnesium</keyword>
<dbReference type="InterPro" id="IPR013049">
    <property type="entry name" value="Spo11/TopoVI_A_N"/>
</dbReference>
<evidence type="ECO:0000256" key="3">
    <source>
        <dbReference type="ARBA" id="ARBA00004123"/>
    </source>
</evidence>
<dbReference type="SUPFAM" id="SSF56726">
    <property type="entry name" value="DNA topoisomerase IV, alpha subunit"/>
    <property type="match status" value="1"/>
</dbReference>
<accession>A0A0L0G8C4</accession>
<keyword evidence="7" id="KW-0547">Nucleotide-binding</keyword>
<comment type="cofactor">
    <cofactor evidence="2">
        <name>Mg(2+)</name>
        <dbReference type="ChEBI" id="CHEBI:18420"/>
    </cofactor>
</comment>
<dbReference type="GO" id="GO:0006265">
    <property type="term" value="P:DNA topological change"/>
    <property type="evidence" value="ECO:0007669"/>
    <property type="project" value="InterPro"/>
</dbReference>
<evidence type="ECO:0000313" key="19">
    <source>
        <dbReference type="Proteomes" id="UP000054560"/>
    </source>
</evidence>
<dbReference type="FunFam" id="1.10.10.10:FF:000387">
    <property type="entry name" value="DNA topoisomerase 6 subunit A"/>
    <property type="match status" value="1"/>
</dbReference>
<feature type="domain" description="Spo11/DNA topoisomerase VI subunit A N-terminal" evidence="16">
    <location>
        <begin position="130"/>
        <end position="191"/>
    </location>
</feature>
<keyword evidence="10 14" id="KW-0238">DNA-binding</keyword>
<evidence type="ECO:0000256" key="12">
    <source>
        <dbReference type="ARBA" id="ARBA00023242"/>
    </source>
</evidence>
<sequence>MSTKRTVTPGGKGKKRAKNDTPANLNRDLNKLRGLAASTLVEMDAEKINVSDLALLNLGRAAKEMTDDEVKDEIETIMVQAAKGILTGNGLEYGVALRAASNQLYIPELDRLVLKDAVSSRPFSNVSSVKKVAISTRVLSLIHEVVSKNIHITKRDLFYTDVKLFTKQSESDAIIEDVATMIGCTRNSLNVVASEKGVVVGRMSFRDDGDLIDCTKMGVGGKVIPGLIDRVSDIKGDAEFVLLVEKDAVFMRLSEDRFYNDYPCIIITAKGQPDIATRLFLKRIRTILKIPILGLMDSDPHGLKILSVYMHGSKNMSYDSEHLTTADIKWLGVRPSDLERYNIPVECRLDMTESDLKTGRELLNEDFVKKNPKWVEELELMNKTKQKAEIQALSSFGFQYLSKTYLPQKLRAGDWI</sequence>
<dbReference type="InterPro" id="IPR034136">
    <property type="entry name" value="TOPRIM_Topo6A/Spo11"/>
</dbReference>
<dbReference type="GO" id="GO:0003918">
    <property type="term" value="F:DNA topoisomerase type II (double strand cut, ATP-hydrolyzing) activity"/>
    <property type="evidence" value="ECO:0007669"/>
    <property type="project" value="UniProtKB-UniRule"/>
</dbReference>
<evidence type="ECO:0000256" key="8">
    <source>
        <dbReference type="ARBA" id="ARBA00022842"/>
    </source>
</evidence>
<name>A0A0L0G8C4_9EUKA</name>
<evidence type="ECO:0000256" key="9">
    <source>
        <dbReference type="ARBA" id="ARBA00023029"/>
    </source>
</evidence>
<dbReference type="PRINTS" id="PR01550">
    <property type="entry name" value="TOP6AFAMILY"/>
</dbReference>
<keyword evidence="11 14" id="KW-0413">Isomerase</keyword>
<dbReference type="Proteomes" id="UP000054560">
    <property type="component" value="Unassembled WGS sequence"/>
</dbReference>
<protein>
    <recommendedName>
        <fullName evidence="5">DNA topoisomerase (ATP-hydrolyzing)</fullName>
        <ecNumber evidence="5">5.6.2.2</ecNumber>
    </recommendedName>
    <alternativeName>
        <fullName evidence="13">Meiotic recombination protein SPO11-3</fullName>
    </alternativeName>
</protein>
<comment type="catalytic activity">
    <reaction evidence="1 14">
        <text>ATP-dependent breakage, passage and rejoining of double-stranded DNA.</text>
        <dbReference type="EC" id="5.6.2.2"/>
    </reaction>
</comment>
<dbReference type="PANTHER" id="PTHR10848:SF4">
    <property type="entry name" value="DNA TOPOISOMERASE 6 SUBUNIT A"/>
    <property type="match status" value="1"/>
</dbReference>
<dbReference type="GO" id="GO:0005524">
    <property type="term" value="F:ATP binding"/>
    <property type="evidence" value="ECO:0007669"/>
    <property type="project" value="InterPro"/>
</dbReference>
<dbReference type="InterPro" id="IPR002815">
    <property type="entry name" value="Spo11/TopoVI_A"/>
</dbReference>
<dbReference type="GO" id="GO:0046872">
    <property type="term" value="F:metal ion binding"/>
    <property type="evidence" value="ECO:0007669"/>
    <property type="project" value="UniProtKB-KW"/>
</dbReference>
<dbReference type="GeneID" id="25903050"/>
<evidence type="ECO:0000256" key="5">
    <source>
        <dbReference type="ARBA" id="ARBA00012895"/>
    </source>
</evidence>
<dbReference type="PROSITE" id="PS52041">
    <property type="entry name" value="TOPO_IIB"/>
    <property type="match status" value="1"/>
</dbReference>
<dbReference type="Gene3D" id="1.10.10.10">
    <property type="entry name" value="Winged helix-like DNA-binding domain superfamily/Winged helix DNA-binding domain"/>
    <property type="match status" value="1"/>
</dbReference>
<dbReference type="CDD" id="cd00223">
    <property type="entry name" value="TOPRIM_TopoIIB_SPO"/>
    <property type="match status" value="1"/>
</dbReference>
<evidence type="ECO:0000256" key="10">
    <source>
        <dbReference type="ARBA" id="ARBA00023125"/>
    </source>
</evidence>
<evidence type="ECO:0000256" key="6">
    <source>
        <dbReference type="ARBA" id="ARBA00022723"/>
    </source>
</evidence>
<evidence type="ECO:0000256" key="11">
    <source>
        <dbReference type="ARBA" id="ARBA00023235"/>
    </source>
</evidence>
<keyword evidence="6" id="KW-0479">Metal-binding</keyword>
<evidence type="ECO:0000256" key="13">
    <source>
        <dbReference type="ARBA" id="ARBA00082656"/>
    </source>
</evidence>
<dbReference type="InterPro" id="IPR036388">
    <property type="entry name" value="WH-like_DNA-bd_sf"/>
</dbReference>
<dbReference type="Pfam" id="PF21180">
    <property type="entry name" value="TOP6A-Spo11_Toprim"/>
    <property type="match status" value="1"/>
</dbReference>
<gene>
    <name evidence="18" type="ORF">SARC_02546</name>
</gene>
<dbReference type="GO" id="GO:0000228">
    <property type="term" value="C:nuclear chromosome"/>
    <property type="evidence" value="ECO:0007669"/>
    <property type="project" value="TreeGrafter"/>
</dbReference>
<dbReference type="Pfam" id="PF04406">
    <property type="entry name" value="TP6A_N"/>
    <property type="match status" value="1"/>
</dbReference>
<evidence type="ECO:0000256" key="7">
    <source>
        <dbReference type="ARBA" id="ARBA00022741"/>
    </source>
</evidence>
<dbReference type="GO" id="GO:0000706">
    <property type="term" value="P:meiotic DNA double-strand break processing"/>
    <property type="evidence" value="ECO:0007669"/>
    <property type="project" value="TreeGrafter"/>
</dbReference>
<evidence type="ECO:0000256" key="4">
    <source>
        <dbReference type="ARBA" id="ARBA00006559"/>
    </source>
</evidence>
<dbReference type="STRING" id="667725.A0A0L0G8C4"/>
<evidence type="ECO:0000256" key="1">
    <source>
        <dbReference type="ARBA" id="ARBA00000185"/>
    </source>
</evidence>